<proteinExistence type="predicted"/>
<evidence type="ECO:0000259" key="5">
    <source>
        <dbReference type="PROSITE" id="PS50977"/>
    </source>
</evidence>
<name>A0ABW4GM72_9ACTN</name>
<keyword evidence="3" id="KW-0804">Transcription</keyword>
<evidence type="ECO:0000313" key="7">
    <source>
        <dbReference type="Proteomes" id="UP001597097"/>
    </source>
</evidence>
<dbReference type="Pfam" id="PF00440">
    <property type="entry name" value="TetR_N"/>
    <property type="match status" value="1"/>
</dbReference>
<keyword evidence="7" id="KW-1185">Reference proteome</keyword>
<dbReference type="EMBL" id="JBHUCM010000039">
    <property type="protein sequence ID" value="MFD1543685.1"/>
    <property type="molecule type" value="Genomic_DNA"/>
</dbReference>
<dbReference type="RefSeq" id="WP_219539291.1">
    <property type="nucleotide sequence ID" value="NZ_JAHKRM010000057.1"/>
</dbReference>
<comment type="caution">
    <text evidence="6">The sequence shown here is derived from an EMBL/GenBank/DDBJ whole genome shotgun (WGS) entry which is preliminary data.</text>
</comment>
<protein>
    <submittedName>
        <fullName evidence="6">TetR/AcrR family transcriptional regulator</fullName>
    </submittedName>
</protein>
<sequence length="215" mass="23718">MPRDVSTSKEVGELRGDLLEAAVRVLREQGAPHLTLRRVAEEARTSTMGIYTCFGGRAGLLEAVYRYGFDVLQEMLLGALDGHAEPRARIMAVARGYREFALADPALYALMFERPLPDFDPSPEQRQDALGRTFSLLTEAIGATGSEDPTRMAYLVWTTIHGLVSIELTCSLRSPLPGWFVDSREEGGRVLADGVSTLLRGMRQPDGDRPLLDRP</sequence>
<dbReference type="InterPro" id="IPR025996">
    <property type="entry name" value="MT1864/Rv1816-like_C"/>
</dbReference>
<feature type="DNA-binding region" description="H-T-H motif" evidence="4">
    <location>
        <begin position="35"/>
        <end position="54"/>
    </location>
</feature>
<accession>A0ABW4GM72</accession>
<evidence type="ECO:0000256" key="2">
    <source>
        <dbReference type="ARBA" id="ARBA00023125"/>
    </source>
</evidence>
<dbReference type="PROSITE" id="PS50977">
    <property type="entry name" value="HTH_TETR_2"/>
    <property type="match status" value="1"/>
</dbReference>
<dbReference type="Proteomes" id="UP001597097">
    <property type="component" value="Unassembled WGS sequence"/>
</dbReference>
<reference evidence="7" key="1">
    <citation type="journal article" date="2019" name="Int. J. Syst. Evol. Microbiol.">
        <title>The Global Catalogue of Microorganisms (GCM) 10K type strain sequencing project: providing services to taxonomists for standard genome sequencing and annotation.</title>
        <authorList>
            <consortium name="The Broad Institute Genomics Platform"/>
            <consortium name="The Broad Institute Genome Sequencing Center for Infectious Disease"/>
            <person name="Wu L."/>
            <person name="Ma J."/>
        </authorList>
    </citation>
    <scope>NUCLEOTIDE SEQUENCE [LARGE SCALE GENOMIC DNA]</scope>
    <source>
        <strain evidence="7">CGMCC 1.15399</strain>
    </source>
</reference>
<dbReference type="PANTHER" id="PTHR30055:SF220">
    <property type="entry name" value="TETR-FAMILY REGULATORY PROTEIN"/>
    <property type="match status" value="1"/>
</dbReference>
<keyword evidence="2 4" id="KW-0238">DNA-binding</keyword>
<gene>
    <name evidence="6" type="ORF">ACFSJ0_42040</name>
</gene>
<evidence type="ECO:0000256" key="1">
    <source>
        <dbReference type="ARBA" id="ARBA00023015"/>
    </source>
</evidence>
<organism evidence="6 7">
    <name type="scientific">Nonomuraea guangzhouensis</name>
    <dbReference type="NCBI Taxonomy" id="1291555"/>
    <lineage>
        <taxon>Bacteria</taxon>
        <taxon>Bacillati</taxon>
        <taxon>Actinomycetota</taxon>
        <taxon>Actinomycetes</taxon>
        <taxon>Streptosporangiales</taxon>
        <taxon>Streptosporangiaceae</taxon>
        <taxon>Nonomuraea</taxon>
    </lineage>
</organism>
<evidence type="ECO:0000313" key="6">
    <source>
        <dbReference type="EMBL" id="MFD1543685.1"/>
    </source>
</evidence>
<dbReference type="Pfam" id="PF13305">
    <property type="entry name" value="TetR_C_33"/>
    <property type="match status" value="1"/>
</dbReference>
<keyword evidence="1" id="KW-0805">Transcription regulation</keyword>
<dbReference type="InterPro" id="IPR001647">
    <property type="entry name" value="HTH_TetR"/>
</dbReference>
<dbReference type="InterPro" id="IPR050109">
    <property type="entry name" value="HTH-type_TetR-like_transc_reg"/>
</dbReference>
<evidence type="ECO:0000256" key="3">
    <source>
        <dbReference type="ARBA" id="ARBA00023163"/>
    </source>
</evidence>
<feature type="domain" description="HTH tetR-type" evidence="5">
    <location>
        <begin position="12"/>
        <end position="72"/>
    </location>
</feature>
<evidence type="ECO:0000256" key="4">
    <source>
        <dbReference type="PROSITE-ProRule" id="PRU00335"/>
    </source>
</evidence>
<dbReference type="PANTHER" id="PTHR30055">
    <property type="entry name" value="HTH-TYPE TRANSCRIPTIONAL REGULATOR RUTR"/>
    <property type="match status" value="1"/>
</dbReference>